<keyword evidence="1" id="KW-0472">Membrane</keyword>
<comment type="caution">
    <text evidence="2">The sequence shown here is derived from an EMBL/GenBank/DDBJ whole genome shotgun (WGS) entry which is preliminary data.</text>
</comment>
<reference evidence="2 3" key="1">
    <citation type="submission" date="2024-09" db="EMBL/GenBank/DDBJ databases">
        <authorList>
            <person name="Sun Q."/>
            <person name="Mori K."/>
        </authorList>
    </citation>
    <scope>NUCLEOTIDE SEQUENCE [LARGE SCALE GENOMIC DNA]</scope>
    <source>
        <strain evidence="2 3">CCM 4839</strain>
    </source>
</reference>
<feature type="transmembrane region" description="Helical" evidence="1">
    <location>
        <begin position="81"/>
        <end position="102"/>
    </location>
</feature>
<keyword evidence="1" id="KW-0812">Transmembrane</keyword>
<organism evidence="2 3">
    <name type="scientific">Paenibacillus mendelii</name>
    <dbReference type="NCBI Taxonomy" id="206163"/>
    <lineage>
        <taxon>Bacteria</taxon>
        <taxon>Bacillati</taxon>
        <taxon>Bacillota</taxon>
        <taxon>Bacilli</taxon>
        <taxon>Bacillales</taxon>
        <taxon>Paenibacillaceae</taxon>
        <taxon>Paenibacillus</taxon>
    </lineage>
</organism>
<dbReference type="Proteomes" id="UP001589818">
    <property type="component" value="Unassembled WGS sequence"/>
</dbReference>
<evidence type="ECO:0000256" key="1">
    <source>
        <dbReference type="SAM" id="Phobius"/>
    </source>
</evidence>
<protein>
    <submittedName>
        <fullName evidence="2">Uncharacterized protein</fullName>
    </submittedName>
</protein>
<name>A0ABV6J9I1_9BACL</name>
<dbReference type="EMBL" id="JBHLVF010000017">
    <property type="protein sequence ID" value="MFC0392550.1"/>
    <property type="molecule type" value="Genomic_DNA"/>
</dbReference>
<sequence length="143" mass="15993">MKLKIRNFYYLIAGVLALLFAYTHAWNGQSAVLPALDIRAVSMDTQTVFTYVWHIITAENLVFGIAFICMSFQRERSKIQFAAWMIAAILCVRLMVILGVTAMLDVSALTDTFIDSVAIVIYVALIILGTRMKNKQSVGHDTV</sequence>
<proteinExistence type="predicted"/>
<evidence type="ECO:0000313" key="3">
    <source>
        <dbReference type="Proteomes" id="UP001589818"/>
    </source>
</evidence>
<gene>
    <name evidence="2" type="ORF">ACFFJ8_14350</name>
</gene>
<evidence type="ECO:0000313" key="2">
    <source>
        <dbReference type="EMBL" id="MFC0392550.1"/>
    </source>
</evidence>
<keyword evidence="3" id="KW-1185">Reference proteome</keyword>
<accession>A0ABV6J9I1</accession>
<feature type="transmembrane region" description="Helical" evidence="1">
    <location>
        <begin position="49"/>
        <end position="69"/>
    </location>
</feature>
<keyword evidence="1" id="KW-1133">Transmembrane helix</keyword>
<dbReference type="RefSeq" id="WP_204822133.1">
    <property type="nucleotide sequence ID" value="NZ_JANHOF010000003.1"/>
</dbReference>
<feature type="transmembrane region" description="Helical" evidence="1">
    <location>
        <begin position="108"/>
        <end position="128"/>
    </location>
</feature>